<feature type="transmembrane region" description="Helical" evidence="12">
    <location>
        <begin position="598"/>
        <end position="617"/>
    </location>
</feature>
<name>A0A9D4GAQ5_DREPO</name>
<organism evidence="14 15">
    <name type="scientific">Dreissena polymorpha</name>
    <name type="common">Zebra mussel</name>
    <name type="synonym">Mytilus polymorpha</name>
    <dbReference type="NCBI Taxonomy" id="45954"/>
    <lineage>
        <taxon>Eukaryota</taxon>
        <taxon>Metazoa</taxon>
        <taxon>Spiralia</taxon>
        <taxon>Lophotrochozoa</taxon>
        <taxon>Mollusca</taxon>
        <taxon>Bivalvia</taxon>
        <taxon>Autobranchia</taxon>
        <taxon>Heteroconchia</taxon>
        <taxon>Euheterodonta</taxon>
        <taxon>Imparidentia</taxon>
        <taxon>Neoheterodontei</taxon>
        <taxon>Myida</taxon>
        <taxon>Dreissenoidea</taxon>
        <taxon>Dreissenidae</taxon>
        <taxon>Dreissena</taxon>
    </lineage>
</organism>
<feature type="transmembrane region" description="Helical" evidence="12">
    <location>
        <begin position="840"/>
        <end position="863"/>
    </location>
</feature>
<keyword evidence="7 12" id="KW-0812">Transmembrane</keyword>
<keyword evidence="9 12" id="KW-1133">Transmembrane helix</keyword>
<evidence type="ECO:0000256" key="9">
    <source>
        <dbReference type="ARBA" id="ARBA00022989"/>
    </source>
</evidence>
<evidence type="ECO:0000256" key="4">
    <source>
        <dbReference type="ARBA" id="ARBA00020831"/>
    </source>
</evidence>
<dbReference type="GO" id="GO:0005789">
    <property type="term" value="C:endoplasmic reticulum membrane"/>
    <property type="evidence" value="ECO:0007669"/>
    <property type="project" value="UniProtKB-SubCell"/>
</dbReference>
<evidence type="ECO:0000256" key="12">
    <source>
        <dbReference type="RuleBase" id="RU367138"/>
    </source>
</evidence>
<feature type="transmembrane region" description="Helical" evidence="12">
    <location>
        <begin position="720"/>
        <end position="747"/>
    </location>
</feature>
<feature type="transmembrane region" description="Helical" evidence="12">
    <location>
        <begin position="483"/>
        <end position="503"/>
    </location>
</feature>
<keyword evidence="15" id="KW-1185">Reference proteome</keyword>
<comment type="similarity">
    <text evidence="3 12">Belongs to the PIGG/PIGN/PIGO family. PIGN subfamily.</text>
</comment>
<feature type="transmembrane region" description="Helical" evidence="12">
    <location>
        <begin position="440"/>
        <end position="462"/>
    </location>
</feature>
<dbReference type="EMBL" id="JAIWYP010000006">
    <property type="protein sequence ID" value="KAH3811946.1"/>
    <property type="molecule type" value="Genomic_DNA"/>
</dbReference>
<evidence type="ECO:0000256" key="2">
    <source>
        <dbReference type="ARBA" id="ARBA00004687"/>
    </source>
</evidence>
<keyword evidence="6 12" id="KW-0808">Transferase</keyword>
<comment type="caution">
    <text evidence="14">The sequence shown here is derived from an EMBL/GenBank/DDBJ whole genome shotgun (WGS) entry which is preliminary data.</text>
</comment>
<sequence>MKTWQVLTVGVFIHTIFFYSIFDIYFTSPIVHGMTPHRSPLPAPARRLVLFSADGLRADKMFELDPSGKSRIPYLRSIIEKSGSWGVSHTRVPTESRPGHVALIAGFYEDVSAVAKGWKENPVEFDSVFNESHYTWSWGSPDILPMFSKGASGDHVFTHCYPSHFEDFSDSQPSKLDTWVFDEVKEFFRSSADNPDMMKKLHEDKIVFFLHLLGIDTNGHSNKPHSEAYLANIRLVDAGIQQVVELVEDFYNHDGATAYVMSADHGMTDWGSHGAGHPSETLTPLVAWGTGVKGARRSNGSRYRDNFSQEWKLDHLERIDGDIAPLMAALIGVHFPMNSVGILPWQYLDINLGALAETLYANTRQLLEQYQVKMDLKKSTTLEFAFRPFKELTQANMIDVHRHIKQLIQTGYYQDAVDECLRVMKITLQGLNYYQTYDRMFLGVSVCCGFLGWMAYIFTLVFERHSGVVKQSSRKRLLGSQSGDTGVMLVFTVIGLVIAFLLFVQSLPWTNYLYCLIPIYLWMLVVLRRDIMSQMFSYTLVMENRTGLLVAVTASLFGLEILVIGFFYREMLSIGLTLIAVLPWVSTDLRICQSKKPLLLWSVCCLLLAVFPMLPVVTGKRTTSYVLAGGLLICGWVVYNIACSMLNNTTTVKQGQETHHGGLLQTVQMLGVGISLYFSVWQVEAGLSLWQHAVSWTLLGMSVVEPLLCSSLLSHRLQTVFLAFAAPYILLSVSYEVLFIVVLGLVLSQWLEVERNLVVSSSTHEKTISYLSKLDFREAVNARLPSHRHSRNHLVIADIQRAFFFVFFILTSFYGVGNIASINSFDPSAVLCFVSVFSPFVMGGLLLFKVVIPFILVTCFLRAVHVISSVPVEGLFLIIMLMSDCMALHFFFLVQDTGSWLDIGTSISHYVIVMCMIIFIMVLFGLTHFLTTSSLLPRKQKLRRL</sequence>
<reference evidence="14" key="1">
    <citation type="journal article" date="2019" name="bioRxiv">
        <title>The Genome of the Zebra Mussel, Dreissena polymorpha: A Resource for Invasive Species Research.</title>
        <authorList>
            <person name="McCartney M.A."/>
            <person name="Auch B."/>
            <person name="Kono T."/>
            <person name="Mallez S."/>
            <person name="Zhang Y."/>
            <person name="Obille A."/>
            <person name="Becker A."/>
            <person name="Abrahante J.E."/>
            <person name="Garbe J."/>
            <person name="Badalamenti J.P."/>
            <person name="Herman A."/>
            <person name="Mangelson H."/>
            <person name="Liachko I."/>
            <person name="Sullivan S."/>
            <person name="Sone E.D."/>
            <person name="Koren S."/>
            <person name="Silverstein K.A.T."/>
            <person name="Beckman K.B."/>
            <person name="Gohl D.M."/>
        </authorList>
    </citation>
    <scope>NUCLEOTIDE SEQUENCE</scope>
    <source>
        <strain evidence="14">Duluth1</strain>
        <tissue evidence="14">Whole animal</tissue>
    </source>
</reference>
<dbReference type="Pfam" id="PF04987">
    <property type="entry name" value="PigN"/>
    <property type="match status" value="1"/>
</dbReference>
<comment type="subcellular location">
    <subcellularLocation>
        <location evidence="1 12">Endoplasmic reticulum membrane</location>
        <topology evidence="1 12">Multi-pass membrane protein</topology>
    </subcellularLocation>
</comment>
<accession>A0A9D4GAQ5</accession>
<feature type="transmembrane region" description="Helical" evidence="12">
    <location>
        <begin position="663"/>
        <end position="681"/>
    </location>
</feature>
<comment type="pathway">
    <text evidence="2 12">Glycolipid biosynthesis; glycosylphosphatidylinositol-anchor biosynthesis.</text>
</comment>
<dbReference type="GO" id="GO:0051377">
    <property type="term" value="F:mannose-ethanolamine phosphotransferase activity"/>
    <property type="evidence" value="ECO:0007669"/>
    <property type="project" value="UniProtKB-UniRule"/>
</dbReference>
<dbReference type="InterPro" id="IPR007070">
    <property type="entry name" value="GPI_EtnP_transferase_1"/>
</dbReference>
<dbReference type="Proteomes" id="UP000828390">
    <property type="component" value="Unassembled WGS sequence"/>
</dbReference>
<evidence type="ECO:0000313" key="14">
    <source>
        <dbReference type="EMBL" id="KAH3811946.1"/>
    </source>
</evidence>
<dbReference type="InterPro" id="IPR002591">
    <property type="entry name" value="Phosphodiest/P_Trfase"/>
</dbReference>
<feature type="transmembrane region" description="Helical" evidence="12">
    <location>
        <begin position="7"/>
        <end position="26"/>
    </location>
</feature>
<proteinExistence type="inferred from homology"/>
<dbReference type="InterPro" id="IPR037671">
    <property type="entry name" value="PIGN_N"/>
</dbReference>
<evidence type="ECO:0000256" key="10">
    <source>
        <dbReference type="ARBA" id="ARBA00023136"/>
    </source>
</evidence>
<dbReference type="FunFam" id="3.40.720.10:FF:000015">
    <property type="entry name" value="GPI ethanolamine phosphate transferase 1"/>
    <property type="match status" value="1"/>
</dbReference>
<dbReference type="AlphaFoldDB" id="A0A9D4GAQ5"/>
<protein>
    <recommendedName>
        <fullName evidence="4 12">GPI ethanolamine phosphate transferase 1</fullName>
        <ecNumber evidence="12">2.-.-.-</ecNumber>
    </recommendedName>
</protein>
<evidence type="ECO:0000256" key="1">
    <source>
        <dbReference type="ARBA" id="ARBA00004477"/>
    </source>
</evidence>
<dbReference type="InterPro" id="IPR017852">
    <property type="entry name" value="GPI_EtnP_transferase_1_C"/>
</dbReference>
<feature type="transmembrane region" description="Helical" evidence="12">
    <location>
        <begin position="509"/>
        <end position="527"/>
    </location>
</feature>
<evidence type="ECO:0000313" key="15">
    <source>
        <dbReference type="Proteomes" id="UP000828390"/>
    </source>
</evidence>
<dbReference type="PANTHER" id="PTHR12250">
    <property type="entry name" value="PHOSPHATIDYLINOSITOL GLYCAN, CLASS N"/>
    <property type="match status" value="1"/>
</dbReference>
<keyword evidence="11" id="KW-0325">Glycoprotein</keyword>
<evidence type="ECO:0000256" key="7">
    <source>
        <dbReference type="ARBA" id="ARBA00022692"/>
    </source>
</evidence>
<dbReference type="CDD" id="cd16020">
    <property type="entry name" value="GPI_EPT_1"/>
    <property type="match status" value="1"/>
</dbReference>
<dbReference type="InterPro" id="IPR017850">
    <property type="entry name" value="Alkaline_phosphatase_core_sf"/>
</dbReference>
<evidence type="ECO:0000256" key="5">
    <source>
        <dbReference type="ARBA" id="ARBA00022502"/>
    </source>
</evidence>
<evidence type="ECO:0000256" key="3">
    <source>
        <dbReference type="ARBA" id="ARBA00008400"/>
    </source>
</evidence>
<feature type="transmembrane region" description="Helical" evidence="12">
    <location>
        <begin position="548"/>
        <end position="568"/>
    </location>
</feature>
<evidence type="ECO:0000256" key="6">
    <source>
        <dbReference type="ARBA" id="ARBA00022679"/>
    </source>
</evidence>
<comment type="function">
    <text evidence="12">Ethanolamine phosphate transferase involved in glycosylphosphatidylinositol-anchor biosynthesis. Transfers ethanolamine phosphate to the first alpha-1,4-linked mannose of the glycosylphosphatidylinositol precursor of GPI-anchor.</text>
</comment>
<feature type="transmembrane region" description="Helical" evidence="12">
    <location>
        <begin position="802"/>
        <end position="820"/>
    </location>
</feature>
<feature type="transmembrane region" description="Helical" evidence="12">
    <location>
        <begin position="623"/>
        <end position="642"/>
    </location>
</feature>
<gene>
    <name evidence="14" type="ORF">DPMN_140364</name>
</gene>
<dbReference type="EC" id="2.-.-.-" evidence="12"/>
<feature type="domain" description="GPI ethanolamine phosphate transferase 1 C-terminal" evidence="13">
    <location>
        <begin position="429"/>
        <end position="899"/>
    </location>
</feature>
<reference evidence="14" key="2">
    <citation type="submission" date="2020-11" db="EMBL/GenBank/DDBJ databases">
        <authorList>
            <person name="McCartney M.A."/>
            <person name="Auch B."/>
            <person name="Kono T."/>
            <person name="Mallez S."/>
            <person name="Becker A."/>
            <person name="Gohl D.M."/>
            <person name="Silverstein K.A.T."/>
            <person name="Koren S."/>
            <person name="Bechman K.B."/>
            <person name="Herman A."/>
            <person name="Abrahante J.E."/>
            <person name="Garbe J."/>
        </authorList>
    </citation>
    <scope>NUCLEOTIDE SEQUENCE</scope>
    <source>
        <strain evidence="14">Duluth1</strain>
        <tissue evidence="14">Whole animal</tissue>
    </source>
</reference>
<feature type="transmembrane region" description="Helical" evidence="12">
    <location>
        <begin position="907"/>
        <end position="936"/>
    </location>
</feature>
<keyword evidence="10 12" id="KW-0472">Membrane</keyword>
<dbReference type="GO" id="GO:0006506">
    <property type="term" value="P:GPI anchor biosynthetic process"/>
    <property type="evidence" value="ECO:0007669"/>
    <property type="project" value="UniProtKB-KW"/>
</dbReference>
<evidence type="ECO:0000259" key="13">
    <source>
        <dbReference type="Pfam" id="PF04987"/>
    </source>
</evidence>
<evidence type="ECO:0000256" key="8">
    <source>
        <dbReference type="ARBA" id="ARBA00022824"/>
    </source>
</evidence>
<evidence type="ECO:0000256" key="11">
    <source>
        <dbReference type="ARBA" id="ARBA00023180"/>
    </source>
</evidence>
<dbReference type="Gene3D" id="3.40.720.10">
    <property type="entry name" value="Alkaline Phosphatase, subunit A"/>
    <property type="match status" value="1"/>
</dbReference>
<keyword evidence="8 12" id="KW-0256">Endoplasmic reticulum</keyword>
<dbReference type="PANTHER" id="PTHR12250:SF0">
    <property type="entry name" value="GPI ETHANOLAMINE PHOSPHATE TRANSFERASE 1"/>
    <property type="match status" value="1"/>
</dbReference>
<dbReference type="SUPFAM" id="SSF53649">
    <property type="entry name" value="Alkaline phosphatase-like"/>
    <property type="match status" value="1"/>
</dbReference>
<dbReference type="Pfam" id="PF01663">
    <property type="entry name" value="Phosphodiest"/>
    <property type="match status" value="1"/>
</dbReference>
<feature type="transmembrane region" description="Helical" evidence="12">
    <location>
        <begin position="875"/>
        <end position="895"/>
    </location>
</feature>
<keyword evidence="5 12" id="KW-0337">GPI-anchor biosynthesis</keyword>